<evidence type="ECO:0000256" key="1">
    <source>
        <dbReference type="SAM" id="SignalP"/>
    </source>
</evidence>
<dbReference type="KEGG" id="cmb:CSW64_07670"/>
<organism evidence="2 3">
    <name type="scientific">Caulobacter mirabilis</name>
    <dbReference type="NCBI Taxonomy" id="69666"/>
    <lineage>
        <taxon>Bacteria</taxon>
        <taxon>Pseudomonadati</taxon>
        <taxon>Pseudomonadota</taxon>
        <taxon>Alphaproteobacteria</taxon>
        <taxon>Caulobacterales</taxon>
        <taxon>Caulobacteraceae</taxon>
        <taxon>Caulobacter</taxon>
    </lineage>
</organism>
<dbReference type="Proteomes" id="UP000228945">
    <property type="component" value="Chromosome"/>
</dbReference>
<proteinExistence type="predicted"/>
<feature type="chain" id="PRO_5013635586" description="Secreted protein" evidence="1">
    <location>
        <begin position="23"/>
        <end position="143"/>
    </location>
</feature>
<evidence type="ECO:0000313" key="2">
    <source>
        <dbReference type="EMBL" id="ATQ42305.1"/>
    </source>
</evidence>
<evidence type="ECO:0008006" key="4">
    <source>
        <dbReference type="Google" id="ProtNLM"/>
    </source>
</evidence>
<sequence length="143" mass="14784">MRIVGGLVLGIMLLGVGGAAHALQATTAAPTVSELEITAAADVRLTVAAGGDMDPKTYVVSAPVGVTCGGAEYRYVTQENRQCWLWVRRNSEVVLTAQSTGGYGSAWTVEWVGCKPIGNGSACVLNPGVETSVAALFTRSVAR</sequence>
<dbReference type="EMBL" id="CP024201">
    <property type="protein sequence ID" value="ATQ42305.1"/>
    <property type="molecule type" value="Genomic_DNA"/>
</dbReference>
<name>A0A2D2AWF8_9CAUL</name>
<feature type="signal peptide" evidence="1">
    <location>
        <begin position="1"/>
        <end position="22"/>
    </location>
</feature>
<dbReference type="RefSeq" id="WP_099621562.1">
    <property type="nucleotide sequence ID" value="NZ_CP024201.1"/>
</dbReference>
<reference evidence="2 3" key="1">
    <citation type="submission" date="2017-10" db="EMBL/GenBank/DDBJ databases">
        <title>Genome sequence of Caulobacter mirabilis FWC38.</title>
        <authorList>
            <person name="Fiebig A."/>
            <person name="Crosson S."/>
        </authorList>
    </citation>
    <scope>NUCLEOTIDE SEQUENCE [LARGE SCALE GENOMIC DNA]</scope>
    <source>
        <strain evidence="2 3">FWC 38</strain>
    </source>
</reference>
<dbReference type="OrthoDB" id="356681at2"/>
<keyword evidence="1" id="KW-0732">Signal</keyword>
<evidence type="ECO:0000313" key="3">
    <source>
        <dbReference type="Proteomes" id="UP000228945"/>
    </source>
</evidence>
<gene>
    <name evidence="2" type="ORF">CSW64_07670</name>
</gene>
<keyword evidence="3" id="KW-1185">Reference proteome</keyword>
<accession>A0A2D2AWF8</accession>
<dbReference type="AlphaFoldDB" id="A0A2D2AWF8"/>
<protein>
    <recommendedName>
        <fullName evidence="4">Secreted protein</fullName>
    </recommendedName>
</protein>